<feature type="compositionally biased region" description="Acidic residues" evidence="1">
    <location>
        <begin position="47"/>
        <end position="60"/>
    </location>
</feature>
<sequence length="186" mass="20309">MHIHTCAGTEDEETLWRRDCKGEATVNLGRMRSIWVAYNGGESISKEEDEGHVDAGEGDIDGGQGDLDVGEDDLVGGEGYLDVAEDAFDSEDSEDPDYQAEEVTESETDEELVDARKARKEKGDESDSEYAEGDYNSEELRTDASSSDDENLKQDYVGIALVKGVVKHLAKKGMSILCFQSVLLSA</sequence>
<gene>
    <name evidence="2" type="ORF">DCAR_0831144</name>
</gene>
<evidence type="ECO:0000313" key="3">
    <source>
        <dbReference type="Proteomes" id="UP000077755"/>
    </source>
</evidence>
<dbReference type="AlphaFoldDB" id="A0A175YM19"/>
<name>A0A175YM19_DAUCS</name>
<proteinExistence type="predicted"/>
<reference evidence="2" key="1">
    <citation type="journal article" date="2016" name="Nat. Genet.">
        <title>A high-quality carrot genome assembly provides new insights into carotenoid accumulation and asterid genome evolution.</title>
        <authorList>
            <person name="Iorizzo M."/>
            <person name="Ellison S."/>
            <person name="Senalik D."/>
            <person name="Zeng P."/>
            <person name="Satapoomin P."/>
            <person name="Huang J."/>
            <person name="Bowman M."/>
            <person name="Iovene M."/>
            <person name="Sanseverino W."/>
            <person name="Cavagnaro P."/>
            <person name="Yildiz M."/>
            <person name="Macko-Podgorni A."/>
            <person name="Moranska E."/>
            <person name="Grzebelus E."/>
            <person name="Grzebelus D."/>
            <person name="Ashrafi H."/>
            <person name="Zheng Z."/>
            <person name="Cheng S."/>
            <person name="Spooner D."/>
            <person name="Van Deynze A."/>
            <person name="Simon P."/>
        </authorList>
    </citation>
    <scope>NUCLEOTIDE SEQUENCE</scope>
    <source>
        <tissue evidence="2">Leaf</tissue>
    </source>
</reference>
<accession>A0A175YM19</accession>
<keyword evidence="3" id="KW-1185">Reference proteome</keyword>
<dbReference type="Gramene" id="KZM84300">
    <property type="protein sequence ID" value="KZM84300"/>
    <property type="gene ID" value="DCAR_028406"/>
</dbReference>
<feature type="compositionally biased region" description="Acidic residues" evidence="1">
    <location>
        <begin position="83"/>
        <end position="112"/>
    </location>
</feature>
<evidence type="ECO:0000256" key="1">
    <source>
        <dbReference type="SAM" id="MobiDB-lite"/>
    </source>
</evidence>
<protein>
    <submittedName>
        <fullName evidence="2">Uncharacterized protein</fullName>
    </submittedName>
</protein>
<evidence type="ECO:0000313" key="2">
    <source>
        <dbReference type="EMBL" id="WOH11654.1"/>
    </source>
</evidence>
<feature type="compositionally biased region" description="Basic and acidic residues" evidence="1">
    <location>
        <begin position="113"/>
        <end position="125"/>
    </location>
</feature>
<organism evidence="2 3">
    <name type="scientific">Daucus carota subsp. sativus</name>
    <name type="common">Carrot</name>
    <dbReference type="NCBI Taxonomy" id="79200"/>
    <lineage>
        <taxon>Eukaryota</taxon>
        <taxon>Viridiplantae</taxon>
        <taxon>Streptophyta</taxon>
        <taxon>Embryophyta</taxon>
        <taxon>Tracheophyta</taxon>
        <taxon>Spermatophyta</taxon>
        <taxon>Magnoliopsida</taxon>
        <taxon>eudicotyledons</taxon>
        <taxon>Gunneridae</taxon>
        <taxon>Pentapetalae</taxon>
        <taxon>asterids</taxon>
        <taxon>campanulids</taxon>
        <taxon>Apiales</taxon>
        <taxon>Apiaceae</taxon>
        <taxon>Apioideae</taxon>
        <taxon>Scandiceae</taxon>
        <taxon>Daucinae</taxon>
        <taxon>Daucus</taxon>
        <taxon>Daucus sect. Daucus</taxon>
    </lineage>
</organism>
<feature type="region of interest" description="Disordered" evidence="1">
    <location>
        <begin position="44"/>
        <end position="151"/>
    </location>
</feature>
<reference evidence="2" key="2">
    <citation type="submission" date="2022-03" db="EMBL/GenBank/DDBJ databases">
        <title>Draft title - Genomic analysis of global carrot germplasm unveils the trajectory of domestication and the origin of high carotenoid orange carrot.</title>
        <authorList>
            <person name="Iorizzo M."/>
            <person name="Ellison S."/>
            <person name="Senalik D."/>
            <person name="Macko-Podgorni A."/>
            <person name="Grzebelus D."/>
            <person name="Bostan H."/>
            <person name="Rolling W."/>
            <person name="Curaba J."/>
            <person name="Simon P."/>
        </authorList>
    </citation>
    <scope>NUCLEOTIDE SEQUENCE</scope>
    <source>
        <tissue evidence="2">Leaf</tissue>
    </source>
</reference>
<feature type="compositionally biased region" description="Acidic residues" evidence="1">
    <location>
        <begin position="126"/>
        <end position="137"/>
    </location>
</feature>
<dbReference type="Proteomes" id="UP000077755">
    <property type="component" value="Chromosome 8"/>
</dbReference>
<dbReference type="EMBL" id="CP093350">
    <property type="protein sequence ID" value="WOH11654.1"/>
    <property type="molecule type" value="Genomic_DNA"/>
</dbReference>